<evidence type="ECO:0000256" key="6">
    <source>
        <dbReference type="ARBA" id="ARBA00022974"/>
    </source>
</evidence>
<keyword evidence="15" id="KW-1185">Reference proteome</keyword>
<comment type="caution">
    <text evidence="14">The sequence shown here is derived from an EMBL/GenBank/DDBJ whole genome shotgun (WGS) entry which is preliminary data.</text>
</comment>
<feature type="domain" description="FAS1" evidence="13">
    <location>
        <begin position="21"/>
        <end position="169"/>
    </location>
</feature>
<evidence type="ECO:0000256" key="3">
    <source>
        <dbReference type="ARBA" id="ARBA00022475"/>
    </source>
</evidence>
<dbReference type="PROSITE" id="PS50213">
    <property type="entry name" value="FAS1"/>
    <property type="match status" value="1"/>
</dbReference>
<dbReference type="InterPro" id="IPR033254">
    <property type="entry name" value="Plant_FLA"/>
</dbReference>
<proteinExistence type="inferred from homology"/>
<feature type="compositionally biased region" description="Low complexity" evidence="11">
    <location>
        <begin position="238"/>
        <end position="250"/>
    </location>
</feature>
<evidence type="ECO:0000256" key="10">
    <source>
        <dbReference type="ARBA" id="ARBA00024686"/>
    </source>
</evidence>
<keyword evidence="4" id="KW-0336">GPI-anchor</keyword>
<dbReference type="GO" id="GO:0098552">
    <property type="term" value="C:side of membrane"/>
    <property type="evidence" value="ECO:0007669"/>
    <property type="project" value="UniProtKB-KW"/>
</dbReference>
<keyword evidence="5 12" id="KW-0732">Signal</keyword>
<organism evidence="14 15">
    <name type="scientific">Rubus argutus</name>
    <name type="common">Southern blackberry</name>
    <dbReference type="NCBI Taxonomy" id="59490"/>
    <lineage>
        <taxon>Eukaryota</taxon>
        <taxon>Viridiplantae</taxon>
        <taxon>Streptophyta</taxon>
        <taxon>Embryophyta</taxon>
        <taxon>Tracheophyta</taxon>
        <taxon>Spermatophyta</taxon>
        <taxon>Magnoliopsida</taxon>
        <taxon>eudicotyledons</taxon>
        <taxon>Gunneridae</taxon>
        <taxon>Pentapetalae</taxon>
        <taxon>rosids</taxon>
        <taxon>fabids</taxon>
        <taxon>Rosales</taxon>
        <taxon>Rosaceae</taxon>
        <taxon>Rosoideae</taxon>
        <taxon>Rosoideae incertae sedis</taxon>
        <taxon>Rubus</taxon>
    </lineage>
</organism>
<accession>A0AAW1YC88</accession>
<keyword evidence="9" id="KW-0449">Lipoprotein</keyword>
<evidence type="ECO:0000313" key="14">
    <source>
        <dbReference type="EMBL" id="KAK9946180.1"/>
    </source>
</evidence>
<dbReference type="Gene3D" id="2.30.180.10">
    <property type="entry name" value="FAS1 domain"/>
    <property type="match status" value="1"/>
</dbReference>
<reference evidence="14 15" key="1">
    <citation type="journal article" date="2023" name="G3 (Bethesda)">
        <title>A chromosome-length genome assembly and annotation of blackberry (Rubus argutus, cv. 'Hillquist').</title>
        <authorList>
            <person name="Bruna T."/>
            <person name="Aryal R."/>
            <person name="Dudchenko O."/>
            <person name="Sargent D.J."/>
            <person name="Mead D."/>
            <person name="Buti M."/>
            <person name="Cavallini A."/>
            <person name="Hytonen T."/>
            <person name="Andres J."/>
            <person name="Pham M."/>
            <person name="Weisz D."/>
            <person name="Mascagni F."/>
            <person name="Usai G."/>
            <person name="Natali L."/>
            <person name="Bassil N."/>
            <person name="Fernandez G.E."/>
            <person name="Lomsadze A."/>
            <person name="Armour M."/>
            <person name="Olukolu B."/>
            <person name="Poorten T."/>
            <person name="Britton C."/>
            <person name="Davik J."/>
            <person name="Ashrafi H."/>
            <person name="Aiden E.L."/>
            <person name="Borodovsky M."/>
            <person name="Worthington M."/>
        </authorList>
    </citation>
    <scope>NUCLEOTIDE SEQUENCE [LARGE SCALE GENOMIC DNA]</scope>
    <source>
        <strain evidence="14">PI 553951</strain>
    </source>
</reference>
<comment type="subcellular location">
    <subcellularLocation>
        <location evidence="1">Cell membrane</location>
        <topology evidence="1">Lipid-anchor</topology>
        <topology evidence="1">GPI-anchor</topology>
    </subcellularLocation>
</comment>
<dbReference type="EMBL" id="JBEDUW010000002">
    <property type="protein sequence ID" value="KAK9946180.1"/>
    <property type="molecule type" value="Genomic_DNA"/>
</dbReference>
<evidence type="ECO:0000256" key="8">
    <source>
        <dbReference type="ARBA" id="ARBA00023180"/>
    </source>
</evidence>
<dbReference type="PANTHER" id="PTHR32382:SF6">
    <property type="entry name" value="FASCICLIN-LIKE ARABINOGALACTAN PROTEIN 14"/>
    <property type="match status" value="1"/>
</dbReference>
<evidence type="ECO:0000256" key="1">
    <source>
        <dbReference type="ARBA" id="ARBA00004609"/>
    </source>
</evidence>
<evidence type="ECO:0000313" key="15">
    <source>
        <dbReference type="Proteomes" id="UP001457282"/>
    </source>
</evidence>
<dbReference type="FunFam" id="2.30.180.10:FF:000015">
    <property type="entry name" value="Fasciclin-like arabinogalactan protein 3"/>
    <property type="match status" value="1"/>
</dbReference>
<comment type="similarity">
    <text evidence="2">Belongs to the fasciclin-like AGP family.</text>
</comment>
<evidence type="ECO:0000256" key="5">
    <source>
        <dbReference type="ARBA" id="ARBA00022729"/>
    </source>
</evidence>
<name>A0AAW1YC88_RUBAR</name>
<dbReference type="InterPro" id="IPR036378">
    <property type="entry name" value="FAS1_dom_sf"/>
</dbReference>
<feature type="signal peptide" evidence="12">
    <location>
        <begin position="1"/>
        <end position="21"/>
    </location>
</feature>
<evidence type="ECO:0000256" key="9">
    <source>
        <dbReference type="ARBA" id="ARBA00023288"/>
    </source>
</evidence>
<evidence type="ECO:0000256" key="4">
    <source>
        <dbReference type="ARBA" id="ARBA00022622"/>
    </source>
</evidence>
<dbReference type="GO" id="GO:0005886">
    <property type="term" value="C:plasma membrane"/>
    <property type="evidence" value="ECO:0007669"/>
    <property type="project" value="UniProtKB-SubCell"/>
</dbReference>
<keyword evidence="6" id="KW-0654">Proteoglycan</keyword>
<keyword evidence="7" id="KW-0472">Membrane</keyword>
<feature type="chain" id="PRO_5043856122" description="FAS1 domain-containing protein" evidence="12">
    <location>
        <begin position="22"/>
        <end position="269"/>
    </location>
</feature>
<gene>
    <name evidence="14" type="ORF">M0R45_011655</name>
</gene>
<dbReference type="InterPro" id="IPR000782">
    <property type="entry name" value="FAS1_domain"/>
</dbReference>
<feature type="region of interest" description="Disordered" evidence="11">
    <location>
        <begin position="177"/>
        <end position="250"/>
    </location>
</feature>
<evidence type="ECO:0000256" key="12">
    <source>
        <dbReference type="SAM" id="SignalP"/>
    </source>
</evidence>
<protein>
    <recommendedName>
        <fullName evidence="13">FAS1 domain-containing protein</fullName>
    </recommendedName>
</protein>
<keyword evidence="8" id="KW-0325">Glycoprotein</keyword>
<dbReference type="Proteomes" id="UP001457282">
    <property type="component" value="Unassembled WGS sequence"/>
</dbReference>
<sequence length="269" mass="27656">MDRKASSIIFLAFFLVSSASAFDILKLLEKESELSSFSKYLKETKLADQINSRSTITVLAVGNGGVSGLSGKSQDVVKMVLSAHVVLDYYDEQKLTKLAKTSKTSSLTTMLQASGQAQNQQGFINVGLINEGELAFGSAVKGSKLDSKLVKSVASQPYNISVLQVTSLLEIPNLGAASPGAAPKSSHSKAPSPSPSSSSDDDKEAPSPSPSDDDKAISSPPVSGDSPAEAPEKEKASSDAAPAPSPSAASRVEVALGAGLVMALASLLA</sequence>
<dbReference type="PANTHER" id="PTHR32382">
    <property type="entry name" value="FASCICLIN-LIKE ARABINOGALACTAN PROTEIN"/>
    <property type="match status" value="1"/>
</dbReference>
<evidence type="ECO:0000259" key="13">
    <source>
        <dbReference type="PROSITE" id="PS50213"/>
    </source>
</evidence>
<comment type="function">
    <text evidence="10">May be a cell surface adhesion protein.</text>
</comment>
<feature type="compositionally biased region" description="Low complexity" evidence="11">
    <location>
        <begin position="177"/>
        <end position="198"/>
    </location>
</feature>
<evidence type="ECO:0000256" key="7">
    <source>
        <dbReference type="ARBA" id="ARBA00023136"/>
    </source>
</evidence>
<evidence type="ECO:0000256" key="11">
    <source>
        <dbReference type="SAM" id="MobiDB-lite"/>
    </source>
</evidence>
<dbReference type="AlphaFoldDB" id="A0AAW1YC88"/>
<evidence type="ECO:0000256" key="2">
    <source>
        <dbReference type="ARBA" id="ARBA00007843"/>
    </source>
</evidence>
<keyword evidence="3" id="KW-1003">Cell membrane</keyword>
<dbReference type="SUPFAM" id="SSF82153">
    <property type="entry name" value="FAS1 domain"/>
    <property type="match status" value="1"/>
</dbReference>